<dbReference type="RefSeq" id="WP_145076500.1">
    <property type="nucleotide sequence ID" value="NZ_CP036298.1"/>
</dbReference>
<name>A0A518G4P1_9BACT</name>
<accession>A0A518G4P1</accession>
<feature type="transmembrane region" description="Helical" evidence="7">
    <location>
        <begin position="222"/>
        <end position="244"/>
    </location>
</feature>
<organism evidence="9 10">
    <name type="scientific">Aureliella helgolandensis</name>
    <dbReference type="NCBI Taxonomy" id="2527968"/>
    <lineage>
        <taxon>Bacteria</taxon>
        <taxon>Pseudomonadati</taxon>
        <taxon>Planctomycetota</taxon>
        <taxon>Planctomycetia</taxon>
        <taxon>Pirellulales</taxon>
        <taxon>Pirellulaceae</taxon>
        <taxon>Aureliella</taxon>
    </lineage>
</organism>
<dbReference type="PANTHER" id="PTHR13325:SF3">
    <property type="entry name" value="MEMBRANE-BOUND TRANSCRIPTION FACTOR SITE-2 PROTEASE"/>
    <property type="match status" value="1"/>
</dbReference>
<feature type="transmembrane region" description="Helical" evidence="7">
    <location>
        <begin position="190"/>
        <end position="210"/>
    </location>
</feature>
<evidence type="ECO:0000256" key="4">
    <source>
        <dbReference type="ARBA" id="ARBA00022692"/>
    </source>
</evidence>
<dbReference type="GO" id="GO:0012505">
    <property type="term" value="C:endomembrane system"/>
    <property type="evidence" value="ECO:0007669"/>
    <property type="project" value="UniProtKB-SubCell"/>
</dbReference>
<dbReference type="InterPro" id="IPR008915">
    <property type="entry name" value="Peptidase_M50"/>
</dbReference>
<dbReference type="KEGG" id="ahel:Q31a_18080"/>
<dbReference type="CDD" id="cd05709">
    <property type="entry name" value="S2P-M50"/>
    <property type="match status" value="1"/>
</dbReference>
<dbReference type="EMBL" id="CP036298">
    <property type="protein sequence ID" value="QDV23509.1"/>
    <property type="molecule type" value="Genomic_DNA"/>
</dbReference>
<keyword evidence="6 7" id="KW-0472">Membrane</keyword>
<feature type="domain" description="Peptidase M50" evidence="8">
    <location>
        <begin position="201"/>
        <end position="278"/>
    </location>
</feature>
<dbReference type="OrthoDB" id="9759690at2"/>
<dbReference type="PANTHER" id="PTHR13325">
    <property type="entry name" value="PROTEASE M50 MEMBRANE-BOUND TRANSCRIPTION FACTOR SITE 2 PROTEASE"/>
    <property type="match status" value="1"/>
</dbReference>
<dbReference type="GO" id="GO:0004222">
    <property type="term" value="F:metalloendopeptidase activity"/>
    <property type="evidence" value="ECO:0007669"/>
    <property type="project" value="InterPro"/>
</dbReference>
<gene>
    <name evidence="9" type="ORF">Q31a_18080</name>
</gene>
<dbReference type="GO" id="GO:0005737">
    <property type="term" value="C:cytoplasm"/>
    <property type="evidence" value="ECO:0007669"/>
    <property type="project" value="TreeGrafter"/>
</dbReference>
<evidence type="ECO:0000256" key="2">
    <source>
        <dbReference type="ARBA" id="ARBA00004127"/>
    </source>
</evidence>
<evidence type="ECO:0000313" key="10">
    <source>
        <dbReference type="Proteomes" id="UP000318017"/>
    </source>
</evidence>
<comment type="subcellular location">
    <subcellularLocation>
        <location evidence="2">Endomembrane system</location>
        <topology evidence="2">Multi-pass membrane protein</topology>
    </subcellularLocation>
</comment>
<dbReference type="Gene3D" id="2.40.50.100">
    <property type="match status" value="1"/>
</dbReference>
<feature type="transmembrane region" description="Helical" evidence="7">
    <location>
        <begin position="428"/>
        <end position="446"/>
    </location>
</feature>
<keyword evidence="4 7" id="KW-0812">Transmembrane</keyword>
<evidence type="ECO:0000256" key="5">
    <source>
        <dbReference type="ARBA" id="ARBA00022989"/>
    </source>
</evidence>
<keyword evidence="5 7" id="KW-1133">Transmembrane helix</keyword>
<feature type="transmembrane region" description="Helical" evidence="7">
    <location>
        <begin position="286"/>
        <end position="306"/>
    </location>
</feature>
<evidence type="ECO:0000256" key="7">
    <source>
        <dbReference type="SAM" id="Phobius"/>
    </source>
</evidence>
<protein>
    <submittedName>
        <fullName evidence="9">Peptidase family M50</fullName>
    </submittedName>
</protein>
<keyword evidence="10" id="KW-1185">Reference proteome</keyword>
<comment type="cofactor">
    <cofactor evidence="1">
        <name>Zn(2+)</name>
        <dbReference type="ChEBI" id="CHEBI:29105"/>
    </cofactor>
</comment>
<comment type="similarity">
    <text evidence="3">Belongs to the peptidase M50B family.</text>
</comment>
<dbReference type="AlphaFoldDB" id="A0A518G4P1"/>
<evidence type="ECO:0000256" key="6">
    <source>
        <dbReference type="ARBA" id="ARBA00023136"/>
    </source>
</evidence>
<dbReference type="Proteomes" id="UP000318017">
    <property type="component" value="Chromosome"/>
</dbReference>
<evidence type="ECO:0000259" key="8">
    <source>
        <dbReference type="Pfam" id="PF02163"/>
    </source>
</evidence>
<feature type="transmembrane region" description="Helical" evidence="7">
    <location>
        <begin position="160"/>
        <end position="178"/>
    </location>
</feature>
<dbReference type="Pfam" id="PF02163">
    <property type="entry name" value="Peptidase_M50"/>
    <property type="match status" value="1"/>
</dbReference>
<dbReference type="GO" id="GO:0016020">
    <property type="term" value="C:membrane"/>
    <property type="evidence" value="ECO:0007669"/>
    <property type="project" value="InterPro"/>
</dbReference>
<feature type="transmembrane region" description="Helical" evidence="7">
    <location>
        <begin position="256"/>
        <end position="280"/>
    </location>
</feature>
<dbReference type="GO" id="GO:0031293">
    <property type="term" value="P:membrane protein intracellular domain proteolysis"/>
    <property type="evidence" value="ECO:0007669"/>
    <property type="project" value="TreeGrafter"/>
</dbReference>
<dbReference type="Gene3D" id="1.10.287.470">
    <property type="entry name" value="Helix hairpin bin"/>
    <property type="match status" value="1"/>
</dbReference>
<feature type="transmembrane region" description="Helical" evidence="7">
    <location>
        <begin position="466"/>
        <end position="484"/>
    </location>
</feature>
<evidence type="ECO:0000256" key="1">
    <source>
        <dbReference type="ARBA" id="ARBA00001947"/>
    </source>
</evidence>
<reference evidence="9 10" key="1">
    <citation type="submission" date="2019-02" db="EMBL/GenBank/DDBJ databases">
        <title>Deep-cultivation of Planctomycetes and their phenomic and genomic characterization uncovers novel biology.</title>
        <authorList>
            <person name="Wiegand S."/>
            <person name="Jogler M."/>
            <person name="Boedeker C."/>
            <person name="Pinto D."/>
            <person name="Vollmers J."/>
            <person name="Rivas-Marin E."/>
            <person name="Kohn T."/>
            <person name="Peeters S.H."/>
            <person name="Heuer A."/>
            <person name="Rast P."/>
            <person name="Oberbeckmann S."/>
            <person name="Bunk B."/>
            <person name="Jeske O."/>
            <person name="Meyerdierks A."/>
            <person name="Storesund J.E."/>
            <person name="Kallscheuer N."/>
            <person name="Luecker S."/>
            <person name="Lage O.M."/>
            <person name="Pohl T."/>
            <person name="Merkel B.J."/>
            <person name="Hornburger P."/>
            <person name="Mueller R.-W."/>
            <person name="Bruemmer F."/>
            <person name="Labrenz M."/>
            <person name="Spormann A.M."/>
            <person name="Op den Camp H."/>
            <person name="Overmann J."/>
            <person name="Amann R."/>
            <person name="Jetten M.S.M."/>
            <person name="Mascher T."/>
            <person name="Medema M.H."/>
            <person name="Devos D.P."/>
            <person name="Kaster A.-K."/>
            <person name="Ovreas L."/>
            <person name="Rohde M."/>
            <person name="Galperin M.Y."/>
            <person name="Jogler C."/>
        </authorList>
    </citation>
    <scope>NUCLEOTIDE SEQUENCE [LARGE SCALE GENOMIC DNA]</scope>
    <source>
        <strain evidence="9 10">Q31a</strain>
    </source>
</reference>
<sequence>MSQPRAESPVLNQHSQLLARCDLRIEACNGSGHSHAPGRTDCWNVLDPITRQSYRVGWIERWLLTRPRRSHSLEQLYQMLRREYPELSILPEQFLSLAANFQQLGLLRVQGTPTPLKPKSNGFQSWLSSTVAWQIRGIQPDAILSRFAPRLDILFSRNAVLLWIAAALMTACGVAMEFQRLKSQAGQWDWLLSPASGGLLVAVFIATRAIHELGHAMVCKRYGVRVPDIGLFIILGAPCVYCDVSESWQLANRWQRAAVAAAGMYSEMLVATLAGCVWLATIEGPLNTLALQTMFVCSISTLLINANPLMKFDGYYLLADWLDEVNLRGKADRLALVWLHALALGRSNRPAVMPGHSPEQGKLPQKEHLTRVSEWEAGHTAEIAGASGPHFAHKSLLLVFSFASWLYRAGLSLSIAAVIVSIYASWNFAWGGRAMAAIILFSWWVLPISRFSHSLYQEASRMQRRWRLFLLAAVFLVALAALPVPTRKFASGWIQPAQTQGVFASTTAKMMECRIHDGQQVQAGQLLFRLSNQELAMRLTQRSAASEQAVARESSIRRQRDMHGFDLDLTPYEADRKTTQILYENTKREHQSLFVSARIPGYVLAQTVPNAEGPSRSDQTVPDATWCSPAEVGRVVPEGALLATICSEAMLAVIPLTDRQLSVVAAGTQVKLRVANPAGKVVQGRVAAVVQRDEVGFLANSDDHAAFHAQESIQSRTSGNSYAAIVEMPTWDSPQQRPFPGATVDAVFAAPSQTVFSLAIDWLKTNLRFLAD</sequence>
<evidence type="ECO:0000313" key="9">
    <source>
        <dbReference type="EMBL" id="QDV23509.1"/>
    </source>
</evidence>
<proteinExistence type="inferred from homology"/>
<dbReference type="InterPro" id="IPR001193">
    <property type="entry name" value="MBTPS2"/>
</dbReference>
<evidence type="ECO:0000256" key="3">
    <source>
        <dbReference type="ARBA" id="ARBA00007931"/>
    </source>
</evidence>
<feature type="transmembrane region" description="Helical" evidence="7">
    <location>
        <begin position="396"/>
        <end position="422"/>
    </location>
</feature>